<evidence type="ECO:0000313" key="2">
    <source>
        <dbReference type="EMBL" id="MBT8550455.1"/>
    </source>
</evidence>
<dbReference type="AlphaFoldDB" id="A0A2Z4JTD5"/>
<reference evidence="1" key="2">
    <citation type="journal article" date="2019" name="Int. J. Syst. Evol. Microbiol.">
        <title>Polynucleobacter paneuropaeus sp. nov., characterized by six strains isolated from freshwater lakes located along a 3000 km north-south cross-section across Europe.</title>
        <authorList>
            <person name="Hoetzinger M."/>
            <person name="Schmidt J."/>
            <person name="Pitt A."/>
            <person name="Koll U."/>
            <person name="Lang E."/>
            <person name="Hahn M.W."/>
        </authorList>
    </citation>
    <scope>NUCLEOTIDE SEQUENCE</scope>
    <source>
        <strain evidence="1">MG-25-Pas1-D2</strain>
    </source>
</reference>
<evidence type="ECO:0000313" key="1">
    <source>
        <dbReference type="EMBL" id="AWW50057.1"/>
    </source>
</evidence>
<accession>A0A2Z4JTD5</accession>
<dbReference type="RefSeq" id="WP_112294813.1">
    <property type="nucleotide sequence ID" value="NZ_CBCSBS010000001.1"/>
</dbReference>
<reference evidence="2" key="3">
    <citation type="journal article" date="2021" name="Genome Biol. Evol.">
        <title>Continental-Scale Gene Flow Prevents Allopatric Divergence of Pelagic Freshwater Bacteria.</title>
        <authorList>
            <person name="Hoetzinger M."/>
            <person name="Pitt A."/>
            <person name="Huemer A."/>
            <person name="Hahn M.W."/>
        </authorList>
    </citation>
    <scope>NUCLEOTIDE SEQUENCE</scope>
    <source>
        <strain evidence="2">SM1-W8</strain>
    </source>
</reference>
<sequence length="72" mass="8065">MRIEITKNLILRIQGKPTTEALDTIFPPGEYPAVLTPEGMIEIIKTSSIKALFSFSQFREKTSLGEIVVLEN</sequence>
<dbReference type="EMBL" id="JAANEY010000001">
    <property type="protein sequence ID" value="MBT8550455.1"/>
    <property type="molecule type" value="Genomic_DNA"/>
</dbReference>
<organism evidence="1 3">
    <name type="scientific">Polynucleobacter paneuropaeus</name>
    <dbReference type="NCBI Taxonomy" id="2527775"/>
    <lineage>
        <taxon>Bacteria</taxon>
        <taxon>Pseudomonadati</taxon>
        <taxon>Pseudomonadota</taxon>
        <taxon>Betaproteobacteria</taxon>
        <taxon>Burkholderiales</taxon>
        <taxon>Burkholderiaceae</taxon>
        <taxon>Polynucleobacter</taxon>
    </lineage>
</organism>
<protein>
    <submittedName>
        <fullName evidence="1">Uncharacterized protein</fullName>
    </submittedName>
</protein>
<evidence type="ECO:0000313" key="3">
    <source>
        <dbReference type="Proteomes" id="UP000248592"/>
    </source>
</evidence>
<name>A0A2Z4JTD5_9BURK</name>
<proteinExistence type="predicted"/>
<gene>
    <name evidence="2" type="ORF">G6731_00575</name>
    <name evidence="1" type="ORF">Pas1_06480</name>
</gene>
<dbReference type="EMBL" id="CP030085">
    <property type="protein sequence ID" value="AWW50057.1"/>
    <property type="molecule type" value="Genomic_DNA"/>
</dbReference>
<dbReference type="Proteomes" id="UP000248592">
    <property type="component" value="Chromosome"/>
</dbReference>
<dbReference type="OrthoDB" id="9132935at2"/>
<dbReference type="Proteomes" id="UP000783102">
    <property type="component" value="Unassembled WGS sequence"/>
</dbReference>
<reference evidence="3" key="1">
    <citation type="submission" date="2018-06" db="EMBL/GenBank/DDBJ databases">
        <title>Description of a new Polynucleobacter species.</title>
        <authorList>
            <person name="Hahn M.W."/>
        </authorList>
    </citation>
    <scope>NUCLEOTIDE SEQUENCE [LARGE SCALE GENOMIC DNA]</scope>
    <source>
        <strain evidence="3">MG-25-Pas1-D2</strain>
    </source>
</reference>